<dbReference type="Proteomes" id="UP001596398">
    <property type="component" value="Unassembled WGS sequence"/>
</dbReference>
<reference evidence="2 3" key="1">
    <citation type="journal article" date="2019" name="Int. J. Syst. Evol. Microbiol.">
        <title>The Global Catalogue of Microorganisms (GCM) 10K type strain sequencing project: providing services to taxonomists for standard genome sequencing and annotation.</title>
        <authorList>
            <consortium name="The Broad Institute Genomics Platform"/>
            <consortium name="The Broad Institute Genome Sequencing Center for Infectious Disease"/>
            <person name="Wu L."/>
            <person name="Ma J."/>
        </authorList>
    </citation>
    <scope>NUCLEOTIDE SEQUENCE [LARGE SCALE GENOMIC DNA]</scope>
    <source>
        <strain evidence="2 3">DT85</strain>
    </source>
</reference>
<proteinExistence type="predicted"/>
<name>A0ABD5ZQ00_9EURY</name>
<evidence type="ECO:0000313" key="2">
    <source>
        <dbReference type="EMBL" id="MFC7235284.1"/>
    </source>
</evidence>
<evidence type="ECO:0000256" key="1">
    <source>
        <dbReference type="SAM" id="Coils"/>
    </source>
</evidence>
<organism evidence="2 3">
    <name type="scientific">Halosegnis marinus</name>
    <dbReference type="NCBI Taxonomy" id="3034023"/>
    <lineage>
        <taxon>Archaea</taxon>
        <taxon>Methanobacteriati</taxon>
        <taxon>Methanobacteriota</taxon>
        <taxon>Stenosarchaea group</taxon>
        <taxon>Halobacteria</taxon>
        <taxon>Halobacteriales</taxon>
        <taxon>Natronomonadaceae</taxon>
        <taxon>Halosegnis</taxon>
    </lineage>
</organism>
<dbReference type="GeneID" id="79266974"/>
<sequence length="375" mass="41533">MSAPDPEAVRRRLTRAADEYERVRGEMDDAGGESAVRGTAGAYHTFRRLLDGNEESATGSGFQAYIEFQEKVADHTDSLDEDLPAYDAFEAADDAVHKKRLSASDFEAAREALAPAREYADLLVEWEAAEDLLREARRDALDRLDALDDETAEAERLLDLGDADLDAPVERLRDPFERYNEAVAADVRELKRNGSARELFDVVAAAESYPLVDFRDPPTRLAEYVREADVGEESVATLLEYADYSAEKLSHYVEDPGALSRHVATNRTYLSNLDASPLEVPYPPPDGETLRYRCKEYAAVCNRFASEETLAALRAVRSLPDETDYERLREAAVALAELGEEGRERLVSGDVAAELDRLRAERAALSDALAAAPEP</sequence>
<dbReference type="InterPro" id="IPR055542">
    <property type="entry name" value="DUF7118"/>
</dbReference>
<keyword evidence="1" id="KW-0175">Coiled coil</keyword>
<keyword evidence="3" id="KW-1185">Reference proteome</keyword>
<dbReference type="AlphaFoldDB" id="A0ABD5ZQ00"/>
<dbReference type="Pfam" id="PF23432">
    <property type="entry name" value="DUF7118"/>
    <property type="match status" value="1"/>
</dbReference>
<dbReference type="RefSeq" id="WP_276233414.1">
    <property type="nucleotide sequence ID" value="NZ_CP119802.1"/>
</dbReference>
<protein>
    <submittedName>
        <fullName evidence="2">Uncharacterized protein</fullName>
    </submittedName>
</protein>
<evidence type="ECO:0000313" key="3">
    <source>
        <dbReference type="Proteomes" id="UP001596398"/>
    </source>
</evidence>
<gene>
    <name evidence="2" type="ORF">ACFQJ4_08155</name>
</gene>
<dbReference type="EMBL" id="JBHTAP010000001">
    <property type="protein sequence ID" value="MFC7235284.1"/>
    <property type="molecule type" value="Genomic_DNA"/>
</dbReference>
<accession>A0ABD5ZQ00</accession>
<comment type="caution">
    <text evidence="2">The sequence shown here is derived from an EMBL/GenBank/DDBJ whole genome shotgun (WGS) entry which is preliminary data.</text>
</comment>
<feature type="coiled-coil region" evidence="1">
    <location>
        <begin position="130"/>
        <end position="157"/>
    </location>
</feature>